<comment type="caution">
    <text evidence="1">The sequence shown here is derived from an EMBL/GenBank/DDBJ whole genome shotgun (WGS) entry which is preliminary data.</text>
</comment>
<evidence type="ECO:0000313" key="2">
    <source>
        <dbReference type="Proteomes" id="UP000029553"/>
    </source>
</evidence>
<name>A0A096H061_COMTE</name>
<evidence type="ECO:0000313" key="1">
    <source>
        <dbReference type="EMBL" id="KGH30840.1"/>
    </source>
</evidence>
<dbReference type="AlphaFoldDB" id="A0A096H061"/>
<protein>
    <submittedName>
        <fullName evidence="1">Uncharacterized protein</fullName>
    </submittedName>
</protein>
<reference evidence="1 2" key="1">
    <citation type="submission" date="2013-09" db="EMBL/GenBank/DDBJ databases">
        <title>High correlation between genotypes and phenotypes of environmental bacteria Comamonas testosteroni strains.</title>
        <authorList>
            <person name="Liu L."/>
            <person name="Zhu W."/>
            <person name="Xia X."/>
            <person name="Xu B."/>
            <person name="Luo M."/>
            <person name="Wang G."/>
        </authorList>
    </citation>
    <scope>NUCLEOTIDE SEQUENCE [LARGE SCALE GENOMIC DNA]</scope>
    <source>
        <strain evidence="1 2">JL40</strain>
    </source>
</reference>
<accession>A0A096H061</accession>
<dbReference type="EMBL" id="AWOR01000037">
    <property type="protein sequence ID" value="KGH30840.1"/>
    <property type="molecule type" value="Genomic_DNA"/>
</dbReference>
<dbReference type="Proteomes" id="UP000029553">
    <property type="component" value="Unassembled WGS sequence"/>
</dbReference>
<proteinExistence type="predicted"/>
<sequence length="83" mass="9637">MADTVHLPRRPERFASGTDLEMGTYNVLQTGDAFTIRRTIGAAFWYPLTSRENPAWLTWPSYASAYEQIENNEDLCDYPFWGR</sequence>
<organism evidence="1 2">
    <name type="scientific">Comamonas testosteroni</name>
    <name type="common">Pseudomonas testosteroni</name>
    <dbReference type="NCBI Taxonomy" id="285"/>
    <lineage>
        <taxon>Bacteria</taxon>
        <taxon>Pseudomonadati</taxon>
        <taxon>Pseudomonadota</taxon>
        <taxon>Betaproteobacteria</taxon>
        <taxon>Burkholderiales</taxon>
        <taxon>Comamonadaceae</taxon>
        <taxon>Comamonas</taxon>
    </lineage>
</organism>
<gene>
    <name evidence="1" type="ORF">P353_08240</name>
</gene>